<organism evidence="2 3">
    <name type="scientific">Dactylellina haptotyla (strain CBS 200.50)</name>
    <name type="common">Nematode-trapping fungus</name>
    <name type="synonym">Monacrosporium haptotylum</name>
    <dbReference type="NCBI Taxonomy" id="1284197"/>
    <lineage>
        <taxon>Eukaryota</taxon>
        <taxon>Fungi</taxon>
        <taxon>Dikarya</taxon>
        <taxon>Ascomycota</taxon>
        <taxon>Pezizomycotina</taxon>
        <taxon>Orbiliomycetes</taxon>
        <taxon>Orbiliales</taxon>
        <taxon>Orbiliaceae</taxon>
        <taxon>Dactylellina</taxon>
    </lineage>
</organism>
<evidence type="ECO:0000313" key="3">
    <source>
        <dbReference type="Proteomes" id="UP000015100"/>
    </source>
</evidence>
<comment type="caution">
    <text evidence="2">The sequence shown here is derived from an EMBL/GenBank/DDBJ whole genome shotgun (WGS) entry which is preliminary data.</text>
</comment>
<evidence type="ECO:0000313" key="2">
    <source>
        <dbReference type="EMBL" id="EPS36764.1"/>
    </source>
</evidence>
<gene>
    <name evidence="2" type="ORF">H072_9623</name>
</gene>
<feature type="region of interest" description="Disordered" evidence="1">
    <location>
        <begin position="16"/>
        <end position="51"/>
    </location>
</feature>
<evidence type="ECO:0000256" key="1">
    <source>
        <dbReference type="SAM" id="MobiDB-lite"/>
    </source>
</evidence>
<reference evidence="3" key="2">
    <citation type="submission" date="2013-04" db="EMBL/GenBank/DDBJ databases">
        <title>Genomic mechanisms accounting for the adaptation to parasitism in nematode-trapping fungi.</title>
        <authorList>
            <person name="Ahren D.G."/>
        </authorList>
    </citation>
    <scope>NUCLEOTIDE SEQUENCE [LARGE SCALE GENOMIC DNA]</scope>
    <source>
        <strain evidence="3">CBS 200.50</strain>
    </source>
</reference>
<dbReference type="Proteomes" id="UP000015100">
    <property type="component" value="Unassembled WGS sequence"/>
</dbReference>
<accession>S8A233</accession>
<keyword evidence="3" id="KW-1185">Reference proteome</keyword>
<protein>
    <submittedName>
        <fullName evidence="2">Uncharacterized protein</fullName>
    </submittedName>
</protein>
<feature type="compositionally biased region" description="Low complexity" evidence="1">
    <location>
        <begin position="450"/>
        <end position="475"/>
    </location>
</feature>
<feature type="region of interest" description="Disordered" evidence="1">
    <location>
        <begin position="450"/>
        <end position="481"/>
    </location>
</feature>
<name>S8A233_DACHA</name>
<dbReference type="HOGENOM" id="CLU_419200_0_0_1"/>
<proteinExistence type="predicted"/>
<dbReference type="OrthoDB" id="5368663at2759"/>
<sequence length="654" mass="75398">MLQVFRVRTRPIRDIFTRRNSTDESPTKRSSILQEKPVRPTFGSPTSRRTSSVKTFTVHPSTKSLELDKQHILVIQHNKGDDDISIPPTLSFNFTIQECLYTLWLIDQALPKPMPREKPVPAYYSLLDRNGWSPRPLCIFYQPTFSEILETVAKLCVDRTGGQRVASQAAFTRPAGSPKQRLTITLCGDDLDEPRTDAYLQGIWKVMQQLQELYPPYLKRNGKDVPYPNYVAYRQAEKDMLGIIVTHTMDRIKRRVMKWHNRFRGIAHQFEEMNRKSATLDIMKSFINVLTRFLKLLYGFFEPFKAIGIPPGLHPTITLILSEMYRDTMNCLREWYPWEACSPDVRDLTDYSLFTMMDNVVIQMDYSCDGFMFSKYVRKILEPVILTKKLAEVSSEWRWKSAMASEAVFKVVEASERAMDGESVDTKNLKQAREMIVRVLAKDPHVTTITTTSVHVSPDSSPSSSPTSTTPTTPTNGQEDEFGKVWKYVKTGVRPQGSSGRWPSRFHKLHAECELAERFCHLSTFDFSTVKSQAELDSIDPIPYESVAVSHPPCRACKTWFMGYLQRVRSSEEKYLYEQQLQKQEQEQTAPKKNRSLYIAYTERSMSEPVDTTEYNWIAPRLEPGLDARVKEWLSNQLRLQAVNMAGLMSSYGR</sequence>
<feature type="compositionally biased region" description="Basic and acidic residues" evidence="1">
    <location>
        <begin position="16"/>
        <end position="27"/>
    </location>
</feature>
<dbReference type="AlphaFoldDB" id="S8A233"/>
<reference evidence="2 3" key="1">
    <citation type="journal article" date="2013" name="PLoS Genet.">
        <title>Genomic mechanisms accounting for the adaptation to parasitism in nematode-trapping fungi.</title>
        <authorList>
            <person name="Meerupati T."/>
            <person name="Andersson K.M."/>
            <person name="Friman E."/>
            <person name="Kumar D."/>
            <person name="Tunlid A."/>
            <person name="Ahren D."/>
        </authorList>
    </citation>
    <scope>NUCLEOTIDE SEQUENCE [LARGE SCALE GENOMIC DNA]</scope>
    <source>
        <strain evidence="2 3">CBS 200.50</strain>
    </source>
</reference>
<dbReference type="EMBL" id="AQGS01000823">
    <property type="protein sequence ID" value="EPS36764.1"/>
    <property type="molecule type" value="Genomic_DNA"/>
</dbReference>